<accession>A0ABM8CH18</accession>
<organism evidence="2 3">
    <name type="scientific">Streptococcus parapneumoniae</name>
    <dbReference type="NCBI Taxonomy" id="2993430"/>
    <lineage>
        <taxon>Bacteria</taxon>
        <taxon>Bacillati</taxon>
        <taxon>Bacillota</taxon>
        <taxon>Bacilli</taxon>
        <taxon>Lactobacillales</taxon>
        <taxon>Streptococcaceae</taxon>
        <taxon>Streptococcus</taxon>
        <taxon>Streptococcus thalassemiae group</taxon>
    </lineage>
</organism>
<name>A0ABM8CH18_9STRE</name>
<keyword evidence="3" id="KW-1185">Reference proteome</keyword>
<dbReference type="PANTHER" id="PTHR37813">
    <property type="entry name" value="FELS-2 PROPHAGE PROTEIN"/>
    <property type="match status" value="1"/>
</dbReference>
<proteinExistence type="predicted"/>
<reference evidence="2 3" key="1">
    <citation type="submission" date="2022-11" db="EMBL/GenBank/DDBJ databases">
        <title>Complete genome sequence of alpha-hemolytic streptococci isolated from Japan.</title>
        <authorList>
            <person name="Morita M."/>
            <person name="Chang B."/>
            <person name="Akeda Y."/>
        </authorList>
    </citation>
    <scope>NUCLEOTIDE SEQUENCE [LARGE SCALE GENOMIC DNA]</scope>
    <source>
        <strain evidence="2 3">SP4011</strain>
    </source>
</reference>
<dbReference type="PANTHER" id="PTHR37813:SF1">
    <property type="entry name" value="FELS-2 PROPHAGE PROTEIN"/>
    <property type="match status" value="1"/>
</dbReference>
<sequence>MATLDELKVMIDAEIAPFRKKMKEVENQVKGTSDQVKNATAKVREQSSSIGSAFGKLAKFAGFAILGKKLLDVGMYSTQTALEVAASMNQIKRQMGESSQSFLKWVNDNANAMNMGVGEATNYGAVYSNLFSGFIKDTNKLSAYTAKMLQTSAVVAEGSGRTITDVMERIRSGLLGNTEAIEDLGINVNVAMIESTEAFKKFANGQSWQQLDYQTQQQIRLMAILEQATAKYGDTLSNSVNGSISLFKSLMKDAALNLGNSMLPIINAIMPVLNSFAMVLKNVTAKLAEFIALMFNKKATVKDGVGGAVGDMGNAMKDAAGGAGDLADAVDDAGDSAGGLADNLGDSAKNAKKAAKELLGLMGFDEINILQKPKDDDAGGSGGGGGGGKGKGGGGGPFKDILPEVELTDMDNQFKSIFDGLGDKLKGLFDLFKKGFDAAFRPEGIERIKTALDQIAKTMGEIATDPRVVNAFNRMAEKIAYALGQVTGSIATIGLGIGVFLAESIANGLGRQKERITRALVALFDNIGNIAEAVGNIAQAFSSAFYDVITSTGAVRIGSAIVSTFLSLSSKAVEIGSKLGGDLFKGLERIVTDNAPKLSSSLQGALDAIAPVFETIEKAVNRFGDAFSRVYDEHVSPFITTLSSGISQIVSVFLDSFDNNVTPALQRFSDGFEDVYNNHIGPAIDSLSQAFGGLVDVLKQVWEDNMQPFAEFLADTFGISIGEVADVLGGAILEALKILADTVKVVSDAFVAFSDWCKDNREIVSAMATAIGLVSTAWEGIKFMSWAEQAGGLAAGIGKLSGAFTDLVSAVKGLTVDKIKDFAESVYLNTLYAKDFVVNSGKTIAQLGKTALELGKSALAWGVHAAQMGLAAAAEIAQSVAAGVAAAATWALNGAIAVLTSPITLVIAAIAALIAIGVLLYQNWDTVVEFAKTAWQGLCDFISGICQAIGEFFSGLWTKLQEIFEPIGQWFGEKFQQAWDAIVNIFSGIGEWFSGVFQGAWDAIVNIFTPIGSWFGQRWADVTNALANIGAWFTDMFQKAWTGLTNIFSKLGSWFGERWADVTNALSSVSNWFGEMFTNAYNAVKDAFSSIGDFFKGVWDTVKSIFVNAGQMVGEAVGGAFKSAVNAVLGTIENVVNGFIGMINGVLDVVRNLPGLGWIGSVSSVSLPRLARGGIVDSPTIAMIGEAGKEAVVPLENTGFIQTLGRVVSSAVVNAMAGVSPQGGFSGDGDIVIQIAGHEFGRVAIQEINKEHERAGQTLLKI</sequence>
<feature type="compositionally biased region" description="Gly residues" evidence="1">
    <location>
        <begin position="379"/>
        <end position="397"/>
    </location>
</feature>
<dbReference type="Proteomes" id="UP001378546">
    <property type="component" value="Chromosome"/>
</dbReference>
<protein>
    <recommendedName>
        <fullName evidence="4">TMP repeat family</fullName>
    </recommendedName>
</protein>
<dbReference type="SUPFAM" id="SSF48371">
    <property type="entry name" value="ARM repeat"/>
    <property type="match status" value="1"/>
</dbReference>
<evidence type="ECO:0000313" key="2">
    <source>
        <dbReference type="EMBL" id="BDT64741.1"/>
    </source>
</evidence>
<gene>
    <name evidence="2" type="ORF">SP4011_11580</name>
</gene>
<evidence type="ECO:0000313" key="3">
    <source>
        <dbReference type="Proteomes" id="UP001378546"/>
    </source>
</evidence>
<evidence type="ECO:0008006" key="4">
    <source>
        <dbReference type="Google" id="ProtNLM"/>
    </source>
</evidence>
<dbReference type="InterPro" id="IPR016024">
    <property type="entry name" value="ARM-type_fold"/>
</dbReference>
<dbReference type="EMBL" id="AP026968">
    <property type="protein sequence ID" value="BDT64741.1"/>
    <property type="molecule type" value="Genomic_DNA"/>
</dbReference>
<dbReference type="RefSeq" id="WP_338618276.1">
    <property type="nucleotide sequence ID" value="NZ_AP026968.1"/>
</dbReference>
<feature type="region of interest" description="Disordered" evidence="1">
    <location>
        <begin position="373"/>
        <end position="398"/>
    </location>
</feature>
<evidence type="ECO:0000256" key="1">
    <source>
        <dbReference type="SAM" id="MobiDB-lite"/>
    </source>
</evidence>